<keyword evidence="1 4" id="KW-0489">Methyltransferase</keyword>
<evidence type="ECO:0000313" key="4">
    <source>
        <dbReference type="EMBL" id="MBB3051671.1"/>
    </source>
</evidence>
<evidence type="ECO:0000256" key="1">
    <source>
        <dbReference type="ARBA" id="ARBA00022603"/>
    </source>
</evidence>
<evidence type="ECO:0000256" key="2">
    <source>
        <dbReference type="ARBA" id="ARBA00022679"/>
    </source>
</evidence>
<dbReference type="InterPro" id="IPR029063">
    <property type="entry name" value="SAM-dependent_MTases_sf"/>
</dbReference>
<proteinExistence type="predicted"/>
<dbReference type="GO" id="GO:0008171">
    <property type="term" value="F:O-methyltransferase activity"/>
    <property type="evidence" value="ECO:0007669"/>
    <property type="project" value="InterPro"/>
</dbReference>
<sequence length="220" mass="23145">MDPRTWATVDDYLTDNLLGSDEALDDAARAAADAGLPDIAVSPPQGRFLTLLATMIRARSILEVGTLGGYSAICLARALPPDGTLVTLEADPRFADVARGNVDRAGVGDRVDIHVGAALDTLPTLRDDAPFDLVFLDADKANNPAYFRWALELGLPGTVIVVDNVVRHGAVADAASDDPGVRGTREMFELMAAEPRVDATALQTVAGKGYDGFALALVTD</sequence>
<dbReference type="PROSITE" id="PS51682">
    <property type="entry name" value="SAM_OMT_I"/>
    <property type="match status" value="1"/>
</dbReference>
<dbReference type="RefSeq" id="WP_183654262.1">
    <property type="nucleotide sequence ID" value="NZ_JACHWU010000003.1"/>
</dbReference>
<dbReference type="Proteomes" id="UP000550714">
    <property type="component" value="Unassembled WGS sequence"/>
</dbReference>
<evidence type="ECO:0000313" key="5">
    <source>
        <dbReference type="Proteomes" id="UP000550714"/>
    </source>
</evidence>
<organism evidence="4 5">
    <name type="scientific">Prauserella isguenensis</name>
    <dbReference type="NCBI Taxonomy" id="1470180"/>
    <lineage>
        <taxon>Bacteria</taxon>
        <taxon>Bacillati</taxon>
        <taxon>Actinomycetota</taxon>
        <taxon>Actinomycetes</taxon>
        <taxon>Pseudonocardiales</taxon>
        <taxon>Pseudonocardiaceae</taxon>
        <taxon>Prauserella</taxon>
    </lineage>
</organism>
<comment type="caution">
    <text evidence="4">The sequence shown here is derived from an EMBL/GenBank/DDBJ whole genome shotgun (WGS) entry which is preliminary data.</text>
</comment>
<dbReference type="AlphaFoldDB" id="A0A839S0S4"/>
<reference evidence="4 5" key="1">
    <citation type="submission" date="2020-08" db="EMBL/GenBank/DDBJ databases">
        <title>Genomic Encyclopedia of Type Strains, Phase III (KMG-III): the genomes of soil and plant-associated and newly described type strains.</title>
        <authorList>
            <person name="Whitman W."/>
        </authorList>
    </citation>
    <scope>NUCLEOTIDE SEQUENCE [LARGE SCALE GENOMIC DNA]</scope>
    <source>
        <strain evidence="4 5">CECT 8577</strain>
    </source>
</reference>
<dbReference type="GO" id="GO:0008757">
    <property type="term" value="F:S-adenosylmethionine-dependent methyltransferase activity"/>
    <property type="evidence" value="ECO:0007669"/>
    <property type="project" value="TreeGrafter"/>
</dbReference>
<evidence type="ECO:0000256" key="3">
    <source>
        <dbReference type="ARBA" id="ARBA00022691"/>
    </source>
</evidence>
<dbReference type="PANTHER" id="PTHR10509:SF14">
    <property type="entry name" value="CAFFEOYL-COA O-METHYLTRANSFERASE 3-RELATED"/>
    <property type="match status" value="1"/>
</dbReference>
<dbReference type="Pfam" id="PF01596">
    <property type="entry name" value="Methyltransf_3"/>
    <property type="match status" value="1"/>
</dbReference>
<dbReference type="SUPFAM" id="SSF53335">
    <property type="entry name" value="S-adenosyl-L-methionine-dependent methyltransferases"/>
    <property type="match status" value="1"/>
</dbReference>
<dbReference type="InterPro" id="IPR050362">
    <property type="entry name" value="Cation-dep_OMT"/>
</dbReference>
<dbReference type="InterPro" id="IPR002935">
    <property type="entry name" value="SAM_O-MeTrfase"/>
</dbReference>
<keyword evidence="5" id="KW-1185">Reference proteome</keyword>
<dbReference type="GO" id="GO:0032259">
    <property type="term" value="P:methylation"/>
    <property type="evidence" value="ECO:0007669"/>
    <property type="project" value="UniProtKB-KW"/>
</dbReference>
<protein>
    <submittedName>
        <fullName evidence="4">Putative O-methyltransferase YrrM</fullName>
    </submittedName>
</protein>
<keyword evidence="2 4" id="KW-0808">Transferase</keyword>
<keyword evidence="3" id="KW-0949">S-adenosyl-L-methionine</keyword>
<gene>
    <name evidence="4" type="ORF">FHS23_002700</name>
</gene>
<dbReference type="EMBL" id="JACHWU010000003">
    <property type="protein sequence ID" value="MBB3051671.1"/>
    <property type="molecule type" value="Genomic_DNA"/>
</dbReference>
<name>A0A839S0S4_9PSEU</name>
<dbReference type="PANTHER" id="PTHR10509">
    <property type="entry name" value="O-METHYLTRANSFERASE-RELATED"/>
    <property type="match status" value="1"/>
</dbReference>
<accession>A0A839S0S4</accession>
<dbReference type="Gene3D" id="3.40.50.150">
    <property type="entry name" value="Vaccinia Virus protein VP39"/>
    <property type="match status" value="1"/>
</dbReference>